<dbReference type="EMBL" id="FSRA01000001">
    <property type="protein sequence ID" value="SIN84234.1"/>
    <property type="molecule type" value="Genomic_DNA"/>
</dbReference>
<gene>
    <name evidence="2" type="ORF">SAMN04488055_1713</name>
</gene>
<dbReference type="GO" id="GO:0010333">
    <property type="term" value="F:terpene synthase activity"/>
    <property type="evidence" value="ECO:0007669"/>
    <property type="project" value="InterPro"/>
</dbReference>
<dbReference type="RefSeq" id="WP_074238835.1">
    <property type="nucleotide sequence ID" value="NZ_FSRA01000001.1"/>
</dbReference>
<dbReference type="GO" id="GO:0046872">
    <property type="term" value="F:metal ion binding"/>
    <property type="evidence" value="ECO:0007669"/>
    <property type="project" value="UniProtKB-KW"/>
</dbReference>
<dbReference type="InterPro" id="IPR034686">
    <property type="entry name" value="Terpene_cyclase-like_2"/>
</dbReference>
<protein>
    <recommendedName>
        <fullName evidence="1">Terpene synthase</fullName>
        <ecNumber evidence="1">4.2.3.-</ecNumber>
    </recommendedName>
</protein>
<dbReference type="EC" id="4.2.3.-" evidence="1"/>
<dbReference type="SFLD" id="SFLDG01020">
    <property type="entry name" value="Terpene_Cyclase_Like_2"/>
    <property type="match status" value="1"/>
</dbReference>
<dbReference type="AlphaFoldDB" id="A0A1N6EMH7"/>
<reference evidence="2 3" key="1">
    <citation type="submission" date="2016-11" db="EMBL/GenBank/DDBJ databases">
        <authorList>
            <person name="Jaros S."/>
            <person name="Januszkiewicz K."/>
            <person name="Wedrychowicz H."/>
        </authorList>
    </citation>
    <scope>NUCLEOTIDE SEQUENCE [LARGE SCALE GENOMIC DNA]</scope>
    <source>
        <strain evidence="2 3">DSM 24787</strain>
    </source>
</reference>
<dbReference type="Pfam" id="PF19086">
    <property type="entry name" value="Terpene_syn_C_2"/>
    <property type="match status" value="1"/>
</dbReference>
<dbReference type="SUPFAM" id="SSF48576">
    <property type="entry name" value="Terpenoid synthases"/>
    <property type="match status" value="1"/>
</dbReference>
<comment type="similarity">
    <text evidence="1">Belongs to the terpene synthase family.</text>
</comment>
<dbReference type="Proteomes" id="UP000185003">
    <property type="component" value="Unassembled WGS sequence"/>
</dbReference>
<keyword evidence="1" id="KW-0479">Metal-binding</keyword>
<evidence type="ECO:0000256" key="1">
    <source>
        <dbReference type="RuleBase" id="RU366034"/>
    </source>
</evidence>
<dbReference type="Gene3D" id="1.10.600.10">
    <property type="entry name" value="Farnesyl Diphosphate Synthase"/>
    <property type="match status" value="1"/>
</dbReference>
<dbReference type="SFLD" id="SFLDS00005">
    <property type="entry name" value="Isoprenoid_Synthase_Type_I"/>
    <property type="match status" value="1"/>
</dbReference>
<evidence type="ECO:0000313" key="2">
    <source>
        <dbReference type="EMBL" id="SIN84234.1"/>
    </source>
</evidence>
<comment type="cofactor">
    <cofactor evidence="1">
        <name>Mg(2+)</name>
        <dbReference type="ChEBI" id="CHEBI:18420"/>
    </cofactor>
</comment>
<dbReference type="OrthoDB" id="2989600at2"/>
<keyword evidence="3" id="KW-1185">Reference proteome</keyword>
<keyword evidence="1" id="KW-0460">Magnesium</keyword>
<dbReference type="PANTHER" id="PTHR35201">
    <property type="entry name" value="TERPENE SYNTHASE"/>
    <property type="match status" value="1"/>
</dbReference>
<dbReference type="STRING" id="536979.SAMN04488055_1713"/>
<name>A0A1N6EMH7_9BACT</name>
<accession>A0A1N6EMH7</accession>
<dbReference type="InterPro" id="IPR008949">
    <property type="entry name" value="Isoprenoid_synthase_dom_sf"/>
</dbReference>
<proteinExistence type="inferred from homology"/>
<dbReference type="PANTHER" id="PTHR35201:SF4">
    <property type="entry name" value="BETA-PINACENE SYNTHASE-RELATED"/>
    <property type="match status" value="1"/>
</dbReference>
<evidence type="ECO:0000313" key="3">
    <source>
        <dbReference type="Proteomes" id="UP000185003"/>
    </source>
</evidence>
<sequence>MFTITKKQELFCPFQPSISPYVQSVENHTLQWCETFQLYPGAMFNELKASNFGYMTCRFYPTASHERLCITNDLLVLLFLLDDLFDHQDAVAQDPAALKMLMKNFLGVLTEDKRFTMENGGNVLAALSDVWQRMKACSSAAFQREFVQDILLLFNAIEWQNKNANSWKTPSISEYIERRPIIGGAHIAGRLIYFAEDITLPASVKDHPTLQRLNDLCGHLGCWANDLFSLSKEIAHGDTHNLVMVIQQEKHLELDDAIHETVLLHNEEMREFYEHYNSLEDFPAGARKYAYDLAMILRGNMDWSFEDTARYEFNCVEHYTITDRLTETV</sequence>
<keyword evidence="1" id="KW-0456">Lyase</keyword>
<organism evidence="2 3">
    <name type="scientific">Chitinophaga niabensis</name>
    <dbReference type="NCBI Taxonomy" id="536979"/>
    <lineage>
        <taxon>Bacteria</taxon>
        <taxon>Pseudomonadati</taxon>
        <taxon>Bacteroidota</taxon>
        <taxon>Chitinophagia</taxon>
        <taxon>Chitinophagales</taxon>
        <taxon>Chitinophagaceae</taxon>
        <taxon>Chitinophaga</taxon>
    </lineage>
</organism>